<evidence type="ECO:0000256" key="3">
    <source>
        <dbReference type="ARBA" id="ARBA00012706"/>
    </source>
</evidence>
<evidence type="ECO:0000256" key="5">
    <source>
        <dbReference type="ARBA" id="ARBA00022729"/>
    </source>
</evidence>
<accession>A0ABT9E2L8</accession>
<reference evidence="10 11" key="1">
    <citation type="submission" date="2023-08" db="EMBL/GenBank/DDBJ databases">
        <title>The draft genome sequence of Paracraurococcus sp. LOR1-02.</title>
        <authorList>
            <person name="Kingkaew E."/>
            <person name="Tanasupawat S."/>
        </authorList>
    </citation>
    <scope>NUCLEOTIDE SEQUENCE [LARGE SCALE GENOMIC DNA]</scope>
    <source>
        <strain evidence="10 11">LOR1-02</strain>
    </source>
</reference>
<evidence type="ECO:0000259" key="9">
    <source>
        <dbReference type="Pfam" id="PF26410"/>
    </source>
</evidence>
<dbReference type="InterPro" id="IPR045053">
    <property type="entry name" value="MAN-like"/>
</dbReference>
<feature type="chain" id="PRO_5046194746" description="mannan endo-1,4-beta-mannosidase" evidence="8">
    <location>
        <begin position="23"/>
        <end position="396"/>
    </location>
</feature>
<evidence type="ECO:0000313" key="11">
    <source>
        <dbReference type="Proteomes" id="UP001243009"/>
    </source>
</evidence>
<comment type="caution">
    <text evidence="10">The sequence shown here is derived from an EMBL/GenBank/DDBJ whole genome shotgun (WGS) entry which is preliminary data.</text>
</comment>
<dbReference type="Gene3D" id="3.20.20.80">
    <property type="entry name" value="Glycosidases"/>
    <property type="match status" value="1"/>
</dbReference>
<gene>
    <name evidence="10" type="ORF">Q7A36_18675</name>
</gene>
<dbReference type="EMBL" id="JAUTWS010000017">
    <property type="protein sequence ID" value="MDO9710386.1"/>
    <property type="molecule type" value="Genomic_DNA"/>
</dbReference>
<evidence type="ECO:0000256" key="8">
    <source>
        <dbReference type="SAM" id="SignalP"/>
    </source>
</evidence>
<dbReference type="PANTHER" id="PTHR31451">
    <property type="match status" value="1"/>
</dbReference>
<sequence length="396" mass="44898">MRSILASILLLCLALLPGRAAAPDVVPRSPRAGFVGVDGTQFVLDGKPFRVAGVNNHYLTYGSDQEVLRMLDDAVALGANTVRTFLQPVIGSIDGTVPTIWDFQSKSETSNLGVNGRYMLYWDPTRGGMAINWGENGIGRFDMLVAEAKKRNLRLIVAFLDFWAFTGGAQQMRAWYGSDDKHRFFFEDPRTRADYRRWVREIVEHVNPHTGLAYRDEPTIMAWNLMNEPEAKPERLQESWISDMAAYVRSIAPNQLITSGQANVVNRLSDVADPHLDFAVWHGYPLYYRLTPAQFDDRIRDFCALGQQQNKPVLLEEFGYARSHPDQAQVYANWLRTIRDTPGCAGWLIWRLVSRQDHGGYPKDEHDQFDIHNDGGSTWDVLRKAATERHQGADAK</sequence>
<keyword evidence="4" id="KW-0964">Secreted</keyword>
<keyword evidence="7" id="KW-0326">Glycosidase</keyword>
<dbReference type="InterPro" id="IPR017853">
    <property type="entry name" value="GH"/>
</dbReference>
<dbReference type="InterPro" id="IPR001547">
    <property type="entry name" value="Glyco_hydro_5"/>
</dbReference>
<evidence type="ECO:0000256" key="7">
    <source>
        <dbReference type="ARBA" id="ARBA00023295"/>
    </source>
</evidence>
<evidence type="ECO:0000256" key="1">
    <source>
        <dbReference type="ARBA" id="ARBA00001678"/>
    </source>
</evidence>
<dbReference type="PANTHER" id="PTHR31451:SF39">
    <property type="entry name" value="MANNAN ENDO-1,4-BETA-MANNOSIDASE 1"/>
    <property type="match status" value="1"/>
</dbReference>
<comment type="catalytic activity">
    <reaction evidence="1">
        <text>Random hydrolysis of (1-&gt;4)-beta-D-mannosidic linkages in mannans, galactomannans and glucomannans.</text>
        <dbReference type="EC" id="3.2.1.78"/>
    </reaction>
</comment>
<organism evidence="10 11">
    <name type="scientific">Paracraurococcus lichenis</name>
    <dbReference type="NCBI Taxonomy" id="3064888"/>
    <lineage>
        <taxon>Bacteria</taxon>
        <taxon>Pseudomonadati</taxon>
        <taxon>Pseudomonadota</taxon>
        <taxon>Alphaproteobacteria</taxon>
        <taxon>Acetobacterales</taxon>
        <taxon>Roseomonadaceae</taxon>
        <taxon>Paracraurococcus</taxon>
    </lineage>
</organism>
<protein>
    <recommendedName>
        <fullName evidence="3">mannan endo-1,4-beta-mannosidase</fullName>
        <ecNumber evidence="3">3.2.1.78</ecNumber>
    </recommendedName>
</protein>
<evidence type="ECO:0000256" key="6">
    <source>
        <dbReference type="ARBA" id="ARBA00022801"/>
    </source>
</evidence>
<keyword evidence="11" id="KW-1185">Reference proteome</keyword>
<keyword evidence="6" id="KW-0378">Hydrolase</keyword>
<dbReference type="Pfam" id="PF26410">
    <property type="entry name" value="GH5_mannosidase"/>
    <property type="match status" value="1"/>
</dbReference>
<dbReference type="RefSeq" id="WP_305105248.1">
    <property type="nucleotide sequence ID" value="NZ_JAUTWS010000017.1"/>
</dbReference>
<evidence type="ECO:0000256" key="4">
    <source>
        <dbReference type="ARBA" id="ARBA00022525"/>
    </source>
</evidence>
<feature type="signal peptide" evidence="8">
    <location>
        <begin position="1"/>
        <end position="22"/>
    </location>
</feature>
<name>A0ABT9E2L8_9PROT</name>
<feature type="domain" description="Glycoside hydrolase family 5" evidence="9">
    <location>
        <begin position="141"/>
        <end position="324"/>
    </location>
</feature>
<proteinExistence type="predicted"/>
<dbReference type="Proteomes" id="UP001243009">
    <property type="component" value="Unassembled WGS sequence"/>
</dbReference>
<evidence type="ECO:0000313" key="10">
    <source>
        <dbReference type="EMBL" id="MDO9710386.1"/>
    </source>
</evidence>
<dbReference type="EC" id="3.2.1.78" evidence="3"/>
<dbReference type="SUPFAM" id="SSF51445">
    <property type="entry name" value="(Trans)glycosidases"/>
    <property type="match status" value="1"/>
</dbReference>
<keyword evidence="5 8" id="KW-0732">Signal</keyword>
<evidence type="ECO:0000256" key="2">
    <source>
        <dbReference type="ARBA" id="ARBA00004613"/>
    </source>
</evidence>
<comment type="subcellular location">
    <subcellularLocation>
        <location evidence="2">Secreted</location>
    </subcellularLocation>
</comment>